<dbReference type="InterPro" id="IPR004358">
    <property type="entry name" value="Sig_transdc_His_kin-like_C"/>
</dbReference>
<dbReference type="PANTHER" id="PTHR45453:SF1">
    <property type="entry name" value="PHOSPHATE REGULON SENSOR PROTEIN PHOR"/>
    <property type="match status" value="1"/>
</dbReference>
<dbReference type="PATRIC" id="fig|13035.3.peg.3072"/>
<keyword evidence="9" id="KW-0067">ATP-binding</keyword>
<dbReference type="InterPro" id="IPR050351">
    <property type="entry name" value="BphY/WalK/GraS-like"/>
</dbReference>
<comment type="catalytic activity">
    <reaction evidence="1">
        <text>ATP + protein L-histidine = ADP + protein N-phospho-L-histidine.</text>
        <dbReference type="EC" id="2.7.13.3"/>
    </reaction>
</comment>
<evidence type="ECO:0000256" key="10">
    <source>
        <dbReference type="ARBA" id="ARBA00023012"/>
    </source>
</evidence>
<dbReference type="EMBL" id="CP003944">
    <property type="protein sequence ID" value="AFZ51270.1"/>
    <property type="molecule type" value="Genomic_DNA"/>
</dbReference>
<dbReference type="HOGENOM" id="CLU_000445_89_6_3"/>
<evidence type="ECO:0000256" key="3">
    <source>
        <dbReference type="ARBA" id="ARBA00012438"/>
    </source>
</evidence>
<evidence type="ECO:0000259" key="13">
    <source>
        <dbReference type="PROSITE" id="PS50109"/>
    </source>
</evidence>
<dbReference type="InterPro" id="IPR036890">
    <property type="entry name" value="HATPase_C_sf"/>
</dbReference>
<dbReference type="SMART" id="SM00388">
    <property type="entry name" value="HisKA"/>
    <property type="match status" value="1"/>
</dbReference>
<dbReference type="GO" id="GO:0005886">
    <property type="term" value="C:plasma membrane"/>
    <property type="evidence" value="ECO:0007669"/>
    <property type="project" value="UniProtKB-SubCell"/>
</dbReference>
<evidence type="ECO:0000256" key="7">
    <source>
        <dbReference type="ARBA" id="ARBA00022741"/>
    </source>
</evidence>
<evidence type="ECO:0000256" key="5">
    <source>
        <dbReference type="ARBA" id="ARBA00022553"/>
    </source>
</evidence>
<dbReference type="OrthoDB" id="417111at2"/>
<name>K9YY93_DACS8</name>
<keyword evidence="12" id="KW-0812">Transmembrane</keyword>
<dbReference type="CDD" id="cd00082">
    <property type="entry name" value="HisKA"/>
    <property type="match status" value="1"/>
</dbReference>
<keyword evidence="5" id="KW-0597">Phosphoprotein</keyword>
<proteinExistence type="predicted"/>
<organism evidence="14 15">
    <name type="scientific">Dactylococcopsis salina (strain PCC 8305)</name>
    <name type="common">Myxobactron salinum</name>
    <dbReference type="NCBI Taxonomy" id="13035"/>
    <lineage>
        <taxon>Bacteria</taxon>
        <taxon>Bacillati</taxon>
        <taxon>Cyanobacteriota</taxon>
        <taxon>Cyanophyceae</taxon>
        <taxon>Nodosilineales</taxon>
        <taxon>Cymatolegaceae</taxon>
        <taxon>Dactylococcopsis</taxon>
    </lineage>
</organism>
<dbReference type="InterPro" id="IPR005467">
    <property type="entry name" value="His_kinase_dom"/>
</dbReference>
<dbReference type="RefSeq" id="WP_015230259.1">
    <property type="nucleotide sequence ID" value="NC_019780.1"/>
</dbReference>
<gene>
    <name evidence="14" type="ORF">Dacsa_2693</name>
</gene>
<keyword evidence="12" id="KW-1133">Transmembrane helix</keyword>
<dbReference type="STRING" id="13035.Dacsa_2693"/>
<dbReference type="GO" id="GO:0016036">
    <property type="term" value="P:cellular response to phosphate starvation"/>
    <property type="evidence" value="ECO:0007669"/>
    <property type="project" value="TreeGrafter"/>
</dbReference>
<dbReference type="SUPFAM" id="SSF47384">
    <property type="entry name" value="Homodimeric domain of signal transducing histidine kinase"/>
    <property type="match status" value="1"/>
</dbReference>
<dbReference type="PROSITE" id="PS50109">
    <property type="entry name" value="HIS_KIN"/>
    <property type="match status" value="1"/>
</dbReference>
<dbReference type="SMART" id="SM00387">
    <property type="entry name" value="HATPase_c"/>
    <property type="match status" value="1"/>
</dbReference>
<evidence type="ECO:0000256" key="4">
    <source>
        <dbReference type="ARBA" id="ARBA00022475"/>
    </source>
</evidence>
<keyword evidence="4" id="KW-1003">Cell membrane</keyword>
<protein>
    <recommendedName>
        <fullName evidence="3">histidine kinase</fullName>
        <ecNumber evidence="3">2.7.13.3</ecNumber>
    </recommendedName>
</protein>
<dbReference type="EC" id="2.7.13.3" evidence="3"/>
<evidence type="ECO:0000256" key="1">
    <source>
        <dbReference type="ARBA" id="ARBA00000085"/>
    </source>
</evidence>
<keyword evidence="11 12" id="KW-0472">Membrane</keyword>
<dbReference type="KEGG" id="dsl:Dacsa_2693"/>
<evidence type="ECO:0000256" key="8">
    <source>
        <dbReference type="ARBA" id="ARBA00022777"/>
    </source>
</evidence>
<dbReference type="SUPFAM" id="SSF55874">
    <property type="entry name" value="ATPase domain of HSP90 chaperone/DNA topoisomerase II/histidine kinase"/>
    <property type="match status" value="1"/>
</dbReference>
<accession>K9YY93</accession>
<dbReference type="GO" id="GO:0005524">
    <property type="term" value="F:ATP binding"/>
    <property type="evidence" value="ECO:0007669"/>
    <property type="project" value="UniProtKB-KW"/>
</dbReference>
<dbReference type="PANTHER" id="PTHR45453">
    <property type="entry name" value="PHOSPHATE REGULON SENSOR PROTEIN PHOR"/>
    <property type="match status" value="1"/>
</dbReference>
<evidence type="ECO:0000256" key="6">
    <source>
        <dbReference type="ARBA" id="ARBA00022679"/>
    </source>
</evidence>
<reference evidence="14" key="1">
    <citation type="submission" date="2012-04" db="EMBL/GenBank/DDBJ databases">
        <title>Finished genome of Dactylococcopsis salina PCC 8305.</title>
        <authorList>
            <consortium name="US DOE Joint Genome Institute"/>
            <person name="Gugger M."/>
            <person name="Coursin T."/>
            <person name="Rippka R."/>
            <person name="Tandeau De Marsac N."/>
            <person name="Huntemann M."/>
            <person name="Wei C.-L."/>
            <person name="Han J."/>
            <person name="Detter J.C."/>
            <person name="Han C."/>
            <person name="Tapia R."/>
            <person name="Daligault H."/>
            <person name="Chen A."/>
            <person name="Krypides N."/>
            <person name="Mavromatis K."/>
            <person name="Markowitz V."/>
            <person name="Szeto E."/>
            <person name="Ivanova N."/>
            <person name="Ovchinnikova G."/>
            <person name="Pagani I."/>
            <person name="Pati A."/>
            <person name="Goodwin L."/>
            <person name="Peters L."/>
            <person name="Pitluck S."/>
            <person name="Woyke T."/>
            <person name="Kerfeld C."/>
        </authorList>
    </citation>
    <scope>NUCLEOTIDE SEQUENCE [LARGE SCALE GENOMIC DNA]</scope>
    <source>
        <strain evidence="14">PCC 8305</strain>
    </source>
</reference>
<evidence type="ECO:0000256" key="12">
    <source>
        <dbReference type="SAM" id="Phobius"/>
    </source>
</evidence>
<keyword evidence="6" id="KW-0808">Transferase</keyword>
<feature type="transmembrane region" description="Helical" evidence="12">
    <location>
        <begin position="194"/>
        <end position="216"/>
    </location>
</feature>
<evidence type="ECO:0000256" key="9">
    <source>
        <dbReference type="ARBA" id="ARBA00022840"/>
    </source>
</evidence>
<keyword evidence="10" id="KW-0902">Two-component regulatory system</keyword>
<dbReference type="Gene3D" id="3.30.565.10">
    <property type="entry name" value="Histidine kinase-like ATPase, C-terminal domain"/>
    <property type="match status" value="1"/>
</dbReference>
<evidence type="ECO:0000256" key="11">
    <source>
        <dbReference type="ARBA" id="ARBA00023136"/>
    </source>
</evidence>
<dbReference type="eggNOG" id="COG2205">
    <property type="taxonomic scope" value="Bacteria"/>
</dbReference>
<evidence type="ECO:0000313" key="14">
    <source>
        <dbReference type="EMBL" id="AFZ51270.1"/>
    </source>
</evidence>
<dbReference type="GO" id="GO:0004721">
    <property type="term" value="F:phosphoprotein phosphatase activity"/>
    <property type="evidence" value="ECO:0007669"/>
    <property type="project" value="TreeGrafter"/>
</dbReference>
<dbReference type="Pfam" id="PF02518">
    <property type="entry name" value="HATPase_c"/>
    <property type="match status" value="1"/>
</dbReference>
<keyword evidence="8 14" id="KW-0418">Kinase</keyword>
<evidence type="ECO:0000256" key="2">
    <source>
        <dbReference type="ARBA" id="ARBA00004236"/>
    </source>
</evidence>
<dbReference type="Proteomes" id="UP000010482">
    <property type="component" value="Chromosome"/>
</dbReference>
<dbReference type="PRINTS" id="PR00344">
    <property type="entry name" value="BCTRLSENSOR"/>
</dbReference>
<keyword evidence="15" id="KW-1185">Reference proteome</keyword>
<dbReference type="InterPro" id="IPR003661">
    <property type="entry name" value="HisK_dim/P_dom"/>
</dbReference>
<dbReference type="Pfam" id="PF00512">
    <property type="entry name" value="HisKA"/>
    <property type="match status" value="1"/>
</dbReference>
<dbReference type="Gene3D" id="1.10.287.130">
    <property type="match status" value="1"/>
</dbReference>
<feature type="domain" description="Histidine kinase" evidence="13">
    <location>
        <begin position="237"/>
        <end position="453"/>
    </location>
</feature>
<dbReference type="AlphaFoldDB" id="K9YY93"/>
<feature type="transmembrane region" description="Helical" evidence="12">
    <location>
        <begin position="20"/>
        <end position="42"/>
    </location>
</feature>
<dbReference type="GO" id="GO:0000155">
    <property type="term" value="F:phosphorelay sensor kinase activity"/>
    <property type="evidence" value="ECO:0007669"/>
    <property type="project" value="InterPro"/>
</dbReference>
<sequence length="453" mass="50914">MVLDTDLTLTTNPKLRRLRWQLLSAYCGVSLVIFGVSVFGIYKTFSYVLNQQFNKNLEQMAIAAADVNDLVQHEYEEILEKSDQERKPISIEELMEEYQPQLVSSTLAKKISNQDTTTRWYSPQKKLIVQEGTHPEWHLFPQTILPQGIITESKTLRSFTLPTYVNTAQTPQKITGYVQVIASKKVIDQQLRQLLIGVVSGGTIAVFLITIGGTYLTQQVLKPTLNSMLQLQKFTADAAHELRTPLTVIQGEIGLLQQQETPPTLSSFSLTNRAVSQMKQLVEDLLLIARIEGNIENMKQEWRKIPLDELLEDLAEVWEEQAQRQEITFQLEIHGSLYVYGDSNQLQEVFTNLLENAVCYTPKGGSIILSAFAISDQIKVCVEDTGVGIAPQDQDSIFDRFWRSETAQDKRPDGTGLGLSIAQTIIKAHNGQITLTSEFGKGSNFCASLPKLF</sequence>
<dbReference type="FunFam" id="3.30.565.10:FF:000023">
    <property type="entry name" value="PAS domain-containing sensor histidine kinase"/>
    <property type="match status" value="1"/>
</dbReference>
<comment type="subcellular location">
    <subcellularLocation>
        <location evidence="2">Cell membrane</location>
    </subcellularLocation>
</comment>
<dbReference type="InterPro" id="IPR036097">
    <property type="entry name" value="HisK_dim/P_sf"/>
</dbReference>
<evidence type="ECO:0000313" key="15">
    <source>
        <dbReference type="Proteomes" id="UP000010482"/>
    </source>
</evidence>
<dbReference type="InterPro" id="IPR003594">
    <property type="entry name" value="HATPase_dom"/>
</dbReference>
<keyword evidence="7" id="KW-0547">Nucleotide-binding</keyword>